<organism evidence="15 16">
    <name type="scientific">Legionella worsleiensis</name>
    <dbReference type="NCBI Taxonomy" id="45076"/>
    <lineage>
        <taxon>Bacteria</taxon>
        <taxon>Pseudomonadati</taxon>
        <taxon>Pseudomonadota</taxon>
        <taxon>Gammaproteobacteria</taxon>
        <taxon>Legionellales</taxon>
        <taxon>Legionellaceae</taxon>
        <taxon>Legionella</taxon>
    </lineage>
</organism>
<feature type="transmembrane region" description="Helical" evidence="14">
    <location>
        <begin position="170"/>
        <end position="193"/>
    </location>
</feature>
<dbReference type="Pfam" id="PF01040">
    <property type="entry name" value="UbiA"/>
    <property type="match status" value="1"/>
</dbReference>
<evidence type="ECO:0000256" key="7">
    <source>
        <dbReference type="ARBA" id="ARBA00022989"/>
    </source>
</evidence>
<dbReference type="NCBIfam" id="NF003349">
    <property type="entry name" value="PRK04375.1-2"/>
    <property type="match status" value="1"/>
</dbReference>
<dbReference type="RefSeq" id="WP_058492308.1">
    <property type="nucleotide sequence ID" value="NZ_CBCRUR010000005.1"/>
</dbReference>
<keyword evidence="6 14" id="KW-0812">Transmembrane</keyword>
<evidence type="ECO:0000256" key="1">
    <source>
        <dbReference type="ARBA" id="ARBA00004651"/>
    </source>
</evidence>
<reference evidence="15 16" key="1">
    <citation type="submission" date="2015-11" db="EMBL/GenBank/DDBJ databases">
        <title>Genomic analysis of 38 Legionella species identifies large and diverse effector repertoires.</title>
        <authorList>
            <person name="Burstein D."/>
            <person name="Amaro F."/>
            <person name="Zusman T."/>
            <person name="Lifshitz Z."/>
            <person name="Cohen O."/>
            <person name="Gilbert J.A."/>
            <person name="Pupko T."/>
            <person name="Shuman H.A."/>
            <person name="Segal G."/>
        </authorList>
    </citation>
    <scope>NUCLEOTIDE SEQUENCE [LARGE SCALE GENOMIC DNA]</scope>
    <source>
        <strain evidence="15 16">ATCC 49508</strain>
    </source>
</reference>
<dbReference type="AlphaFoldDB" id="A0A0W1AK04"/>
<dbReference type="PANTHER" id="PTHR43448">
    <property type="entry name" value="PROTOHEME IX FARNESYLTRANSFERASE, MITOCHONDRIAL"/>
    <property type="match status" value="1"/>
</dbReference>
<gene>
    <name evidence="14" type="primary">cyoE</name>
    <name evidence="15" type="ORF">Lwor_0477</name>
</gene>
<evidence type="ECO:0000256" key="2">
    <source>
        <dbReference type="ARBA" id="ARBA00004919"/>
    </source>
</evidence>
<protein>
    <recommendedName>
        <fullName evidence="11 14">Protoheme IX farnesyltransferase</fullName>
        <ecNumber evidence="3 14">2.5.1.141</ecNumber>
    </recommendedName>
    <alternativeName>
        <fullName evidence="12 14">Heme B farnesyltransferase</fullName>
    </alternativeName>
    <alternativeName>
        <fullName evidence="10 14">Heme O synthase</fullName>
    </alternativeName>
</protein>
<dbReference type="GO" id="GO:0008495">
    <property type="term" value="F:protoheme IX farnesyltransferase activity"/>
    <property type="evidence" value="ECO:0007669"/>
    <property type="project" value="UniProtKB-UniRule"/>
</dbReference>
<dbReference type="FunFam" id="1.10.357.140:FF:000001">
    <property type="entry name" value="Protoheme IX farnesyltransferase"/>
    <property type="match status" value="1"/>
</dbReference>
<keyword evidence="8 14" id="KW-0350">Heme biosynthesis</keyword>
<feature type="transmembrane region" description="Helical" evidence="14">
    <location>
        <begin position="91"/>
        <end position="114"/>
    </location>
</feature>
<evidence type="ECO:0000256" key="13">
    <source>
        <dbReference type="ARBA" id="ARBA00047690"/>
    </source>
</evidence>
<comment type="subcellular location">
    <subcellularLocation>
        <location evidence="1 14">Cell membrane</location>
        <topology evidence="1 14">Multi-pass membrane protein</topology>
    </subcellularLocation>
</comment>
<feature type="transmembrane region" description="Helical" evidence="14">
    <location>
        <begin position="24"/>
        <end position="44"/>
    </location>
</feature>
<comment type="miscellaneous">
    <text evidence="14">Carbon 2 of the heme B porphyrin ring is defined according to the Fischer nomenclature.</text>
</comment>
<keyword evidence="4 14" id="KW-1003">Cell membrane</keyword>
<dbReference type="InterPro" id="IPR044878">
    <property type="entry name" value="UbiA_sf"/>
</dbReference>
<evidence type="ECO:0000313" key="16">
    <source>
        <dbReference type="Proteomes" id="UP000054662"/>
    </source>
</evidence>
<dbReference type="PATRIC" id="fig|45076.6.peg.528"/>
<evidence type="ECO:0000256" key="5">
    <source>
        <dbReference type="ARBA" id="ARBA00022679"/>
    </source>
</evidence>
<dbReference type="STRING" id="45076.Lwor_0477"/>
<evidence type="ECO:0000256" key="6">
    <source>
        <dbReference type="ARBA" id="ARBA00022692"/>
    </source>
</evidence>
<dbReference type="Gene3D" id="1.10.357.140">
    <property type="entry name" value="UbiA prenyltransferase"/>
    <property type="match status" value="1"/>
</dbReference>
<keyword evidence="16" id="KW-1185">Reference proteome</keyword>
<dbReference type="PANTHER" id="PTHR43448:SF7">
    <property type="entry name" value="4-HYDROXYBENZOATE SOLANESYLTRANSFERASE"/>
    <property type="match status" value="1"/>
</dbReference>
<evidence type="ECO:0000256" key="3">
    <source>
        <dbReference type="ARBA" id="ARBA00012292"/>
    </source>
</evidence>
<dbReference type="UniPathway" id="UPA00834">
    <property type="reaction ID" value="UER00712"/>
</dbReference>
<name>A0A0W1AK04_9GAMM</name>
<feature type="transmembrane region" description="Helical" evidence="14">
    <location>
        <begin position="50"/>
        <end position="70"/>
    </location>
</feature>
<comment type="catalytic activity">
    <reaction evidence="13 14">
        <text>heme b + (2E,6E)-farnesyl diphosphate + H2O = Fe(II)-heme o + diphosphate</text>
        <dbReference type="Rhea" id="RHEA:28070"/>
        <dbReference type="ChEBI" id="CHEBI:15377"/>
        <dbReference type="ChEBI" id="CHEBI:33019"/>
        <dbReference type="ChEBI" id="CHEBI:60344"/>
        <dbReference type="ChEBI" id="CHEBI:60530"/>
        <dbReference type="ChEBI" id="CHEBI:175763"/>
        <dbReference type="EC" id="2.5.1.141"/>
    </reaction>
</comment>
<feature type="transmembrane region" description="Helical" evidence="14">
    <location>
        <begin position="120"/>
        <end position="138"/>
    </location>
</feature>
<feature type="transmembrane region" description="Helical" evidence="14">
    <location>
        <begin position="274"/>
        <end position="293"/>
    </location>
</feature>
<dbReference type="EC" id="2.5.1.141" evidence="3 14"/>
<comment type="similarity">
    <text evidence="14">Belongs to the UbiA prenyltransferase family. Protoheme IX farnesyltransferase subfamily.</text>
</comment>
<dbReference type="NCBIfam" id="TIGR01473">
    <property type="entry name" value="cyoE_ctaB"/>
    <property type="match status" value="1"/>
</dbReference>
<dbReference type="InterPro" id="IPR030470">
    <property type="entry name" value="UbiA_prenylTrfase_CS"/>
</dbReference>
<evidence type="ECO:0000256" key="11">
    <source>
        <dbReference type="ARBA" id="ARBA00040810"/>
    </source>
</evidence>
<evidence type="ECO:0000313" key="15">
    <source>
        <dbReference type="EMBL" id="KTD81695.1"/>
    </source>
</evidence>
<keyword evidence="5 14" id="KW-0808">Transferase</keyword>
<dbReference type="PROSITE" id="PS00943">
    <property type="entry name" value="UBIA"/>
    <property type="match status" value="1"/>
</dbReference>
<evidence type="ECO:0000256" key="4">
    <source>
        <dbReference type="ARBA" id="ARBA00022475"/>
    </source>
</evidence>
<dbReference type="GO" id="GO:0048034">
    <property type="term" value="P:heme O biosynthetic process"/>
    <property type="evidence" value="ECO:0007669"/>
    <property type="project" value="UniProtKB-UniRule"/>
</dbReference>
<comment type="pathway">
    <text evidence="2 14">Porphyrin-containing compound metabolism; heme O biosynthesis; heme O from protoheme: step 1/1.</text>
</comment>
<feature type="transmembrane region" description="Helical" evidence="14">
    <location>
        <begin position="145"/>
        <end position="164"/>
    </location>
</feature>
<dbReference type="Proteomes" id="UP000054662">
    <property type="component" value="Unassembled WGS sequence"/>
</dbReference>
<proteinExistence type="inferred from homology"/>
<keyword evidence="9 14" id="KW-0472">Membrane</keyword>
<evidence type="ECO:0000256" key="12">
    <source>
        <dbReference type="ARBA" id="ARBA00042475"/>
    </source>
</evidence>
<comment type="function">
    <text evidence="14">Converts heme B (protoheme IX) to heme O by substitution of the vinyl group on carbon 2 of heme B porphyrin ring with a hydroxyethyl farnesyl side group.</text>
</comment>
<evidence type="ECO:0000256" key="10">
    <source>
        <dbReference type="ARBA" id="ARBA00030253"/>
    </source>
</evidence>
<dbReference type="GO" id="GO:0005886">
    <property type="term" value="C:plasma membrane"/>
    <property type="evidence" value="ECO:0007669"/>
    <property type="project" value="UniProtKB-SubCell"/>
</dbReference>
<comment type="caution">
    <text evidence="15">The sequence shown here is derived from an EMBL/GenBank/DDBJ whole genome shotgun (WGS) entry which is preliminary data.</text>
</comment>
<evidence type="ECO:0000256" key="9">
    <source>
        <dbReference type="ARBA" id="ARBA00023136"/>
    </source>
</evidence>
<dbReference type="EMBL" id="LNZC01000003">
    <property type="protein sequence ID" value="KTD81695.1"/>
    <property type="molecule type" value="Genomic_DNA"/>
</dbReference>
<sequence>MTAELVTQPSADWRDYIELCKPRVVLLMLLTVIVGMYLAAPGWIEMSLVALTLVGVGLCAGSAAAINHLVDRHIDSIMARTKKRPVAHGRVSVAQALAFAVIIGVTGLSVLGFFVNQLTALLTFVTLIGYAGVYTGYLKRATSQNIVIGGLAGAAPPLLGWTAVTNQLDPQALLLVLIIFTWTPPHFWALAIYRYEEYQHAQIPMLPVTHGIQFTKLNVYLYTILLLVVSILPFVVGMSGLFYLAGAVLLGARFLFWAHKLYNTEQPVVAMQTFRFSIVYLMVLFVFLLIDHYL</sequence>
<dbReference type="InterPro" id="IPR000537">
    <property type="entry name" value="UbiA_prenyltransferase"/>
</dbReference>
<accession>A0A0W1AK04</accession>
<dbReference type="CDD" id="cd13957">
    <property type="entry name" value="PT_UbiA_Cox10"/>
    <property type="match status" value="1"/>
</dbReference>
<evidence type="ECO:0000256" key="8">
    <source>
        <dbReference type="ARBA" id="ARBA00023133"/>
    </source>
</evidence>
<dbReference type="OrthoDB" id="9814417at2"/>
<keyword evidence="7 14" id="KW-1133">Transmembrane helix</keyword>
<dbReference type="HAMAP" id="MF_00154">
    <property type="entry name" value="CyoE_CtaB"/>
    <property type="match status" value="1"/>
</dbReference>
<dbReference type="InterPro" id="IPR006369">
    <property type="entry name" value="Protohaem_IX_farnesylTrfase"/>
</dbReference>
<evidence type="ECO:0000256" key="14">
    <source>
        <dbReference type="HAMAP-Rule" id="MF_00154"/>
    </source>
</evidence>